<sequence length="32" mass="3759">MNMLNLSMKNHWSGAEMVLIMHLQHFNSLKVC</sequence>
<name>A0A0N4V0N5_ENTVE</name>
<keyword evidence="2" id="KW-1185">Reference proteome</keyword>
<dbReference type="Proteomes" id="UP000274131">
    <property type="component" value="Unassembled WGS sequence"/>
</dbReference>
<evidence type="ECO:0000313" key="2">
    <source>
        <dbReference type="Proteomes" id="UP000274131"/>
    </source>
</evidence>
<reference evidence="3" key="1">
    <citation type="submission" date="2017-02" db="UniProtKB">
        <authorList>
            <consortium name="WormBaseParasite"/>
        </authorList>
    </citation>
    <scope>IDENTIFICATION</scope>
</reference>
<evidence type="ECO:0000313" key="1">
    <source>
        <dbReference type="EMBL" id="VDD88048.1"/>
    </source>
</evidence>
<evidence type="ECO:0000313" key="3">
    <source>
        <dbReference type="WBParaSite" id="EVEC_0000348301-mRNA-1"/>
    </source>
</evidence>
<accession>A0A0N4V0N5</accession>
<protein>
    <submittedName>
        <fullName evidence="1 3">Uncharacterized protein</fullName>
    </submittedName>
</protein>
<gene>
    <name evidence="1" type="ORF">EVEC_LOCUS3191</name>
</gene>
<proteinExistence type="predicted"/>
<organism evidence="3">
    <name type="scientific">Enterobius vermicularis</name>
    <name type="common">Human pinworm</name>
    <dbReference type="NCBI Taxonomy" id="51028"/>
    <lineage>
        <taxon>Eukaryota</taxon>
        <taxon>Metazoa</taxon>
        <taxon>Ecdysozoa</taxon>
        <taxon>Nematoda</taxon>
        <taxon>Chromadorea</taxon>
        <taxon>Rhabditida</taxon>
        <taxon>Spirurina</taxon>
        <taxon>Oxyuridomorpha</taxon>
        <taxon>Oxyuroidea</taxon>
        <taxon>Oxyuridae</taxon>
        <taxon>Enterobius</taxon>
    </lineage>
</organism>
<dbReference type="EMBL" id="UXUI01007530">
    <property type="protein sequence ID" value="VDD88048.1"/>
    <property type="molecule type" value="Genomic_DNA"/>
</dbReference>
<dbReference type="WBParaSite" id="EVEC_0000348301-mRNA-1">
    <property type="protein sequence ID" value="EVEC_0000348301-mRNA-1"/>
    <property type="gene ID" value="EVEC_0000348301"/>
</dbReference>
<reference evidence="1 2" key="2">
    <citation type="submission" date="2018-10" db="EMBL/GenBank/DDBJ databases">
        <authorList>
            <consortium name="Pathogen Informatics"/>
        </authorList>
    </citation>
    <scope>NUCLEOTIDE SEQUENCE [LARGE SCALE GENOMIC DNA]</scope>
</reference>
<dbReference type="AlphaFoldDB" id="A0A0N4V0N5"/>